<dbReference type="Pfam" id="PF03745">
    <property type="entry name" value="DUF309"/>
    <property type="match status" value="1"/>
</dbReference>
<dbReference type="InterPro" id="IPR023203">
    <property type="entry name" value="TTHA0068_sf"/>
</dbReference>
<evidence type="ECO:0000313" key="3">
    <source>
        <dbReference type="Proteomes" id="UP001604335"/>
    </source>
</evidence>
<evidence type="ECO:0000313" key="2">
    <source>
        <dbReference type="EMBL" id="MFG3817430.1"/>
    </source>
</evidence>
<name>A0ABW7CB89_9CYAN</name>
<dbReference type="Proteomes" id="UP001604335">
    <property type="component" value="Unassembled WGS sequence"/>
</dbReference>
<dbReference type="InterPro" id="IPR005500">
    <property type="entry name" value="DUF309"/>
</dbReference>
<reference evidence="3" key="1">
    <citation type="journal article" date="2024" name="Algal Res.">
        <title>Biochemical, toxicological and genomic investigation of a high-biomass producing Limnothrix strain isolated from Italian shallow drinking water reservoir.</title>
        <authorList>
            <person name="Simonazzi M."/>
            <person name="Shishido T.K."/>
            <person name="Delbaje E."/>
            <person name="Wahlsten M."/>
            <person name="Fewer D.P."/>
            <person name="Sivonen K."/>
            <person name="Pezzolesi L."/>
            <person name="Pistocchi R."/>
        </authorList>
    </citation>
    <scope>NUCLEOTIDE SEQUENCE [LARGE SCALE GENOMIC DNA]</scope>
    <source>
        <strain evidence="3">LRLZ20PSL1</strain>
    </source>
</reference>
<accession>A0ABW7CB89</accession>
<keyword evidence="3" id="KW-1185">Reference proteome</keyword>
<gene>
    <name evidence="2" type="ORF">VPK24_07245</name>
</gene>
<feature type="region of interest" description="Disordered" evidence="1">
    <location>
        <begin position="144"/>
        <end position="171"/>
    </location>
</feature>
<protein>
    <submittedName>
        <fullName evidence="2">DUF309 domain-containing protein</fullName>
    </submittedName>
</protein>
<evidence type="ECO:0000256" key="1">
    <source>
        <dbReference type="SAM" id="MobiDB-lite"/>
    </source>
</evidence>
<comment type="caution">
    <text evidence="2">The sequence shown here is derived from an EMBL/GenBank/DDBJ whole genome shotgun (WGS) entry which is preliminary data.</text>
</comment>
<dbReference type="SUPFAM" id="SSF140663">
    <property type="entry name" value="TTHA0068-like"/>
    <property type="match status" value="1"/>
</dbReference>
<dbReference type="PANTHER" id="PTHR34796">
    <property type="entry name" value="EXPRESSED PROTEIN"/>
    <property type="match status" value="1"/>
</dbReference>
<dbReference type="EMBL" id="JAZAQF010000042">
    <property type="protein sequence ID" value="MFG3817430.1"/>
    <property type="molecule type" value="Genomic_DNA"/>
</dbReference>
<dbReference type="Gene3D" id="1.10.3450.10">
    <property type="entry name" value="TTHA0068-like"/>
    <property type="match status" value="1"/>
</dbReference>
<dbReference type="PANTHER" id="PTHR34796:SF1">
    <property type="entry name" value="EXPRESSED PROTEIN"/>
    <property type="match status" value="1"/>
</dbReference>
<proteinExistence type="predicted"/>
<organism evidence="2 3">
    <name type="scientific">Limnothrix redekei LRLZ20PSL1</name>
    <dbReference type="NCBI Taxonomy" id="3112953"/>
    <lineage>
        <taxon>Bacteria</taxon>
        <taxon>Bacillati</taxon>
        <taxon>Cyanobacteriota</taxon>
        <taxon>Cyanophyceae</taxon>
        <taxon>Pseudanabaenales</taxon>
        <taxon>Pseudanabaenaceae</taxon>
        <taxon>Limnothrix</taxon>
    </lineage>
</organism>
<sequence length="171" mass="18964">MDRSRLFIPDPLPSAMIEESQPNTPFWQGIEQFNRGEFYACHDTIEALWVVANEPERTFYQGVLQVAVALHHLGNLNWRGAAILLGEGLSRLNKYDDHYSGIDVNQFIAQVADVLHFIQVMGPDRVETAAVALGLRTGSLPLEPGSLESFPQQSLPRILPAAQARSGEETP</sequence>